<dbReference type="RefSeq" id="WP_311675136.1">
    <property type="nucleotide sequence ID" value="NZ_JAVREQ010000022.1"/>
</dbReference>
<keyword evidence="7" id="KW-1185">Reference proteome</keyword>
<dbReference type="Gene3D" id="3.90.1720.10">
    <property type="entry name" value="endopeptidase domain like (from Nostoc punctiforme)"/>
    <property type="match status" value="1"/>
</dbReference>
<dbReference type="PROSITE" id="PS51782">
    <property type="entry name" value="LYSM"/>
    <property type="match status" value="1"/>
</dbReference>
<dbReference type="PANTHER" id="PTHR33734:SF22">
    <property type="entry name" value="MEMBRANE-BOUND LYTIC MUREIN TRANSGLYCOSYLASE D"/>
    <property type="match status" value="1"/>
</dbReference>
<evidence type="ECO:0000256" key="2">
    <source>
        <dbReference type="ARBA" id="ARBA00022801"/>
    </source>
</evidence>
<dbReference type="SUPFAM" id="SSF54001">
    <property type="entry name" value="Cysteine proteinases"/>
    <property type="match status" value="1"/>
</dbReference>
<dbReference type="PANTHER" id="PTHR33734">
    <property type="entry name" value="LYSM DOMAIN-CONTAINING GPI-ANCHORED PROTEIN 2"/>
    <property type="match status" value="1"/>
</dbReference>
<proteinExistence type="predicted"/>
<dbReference type="Pfam" id="PF05257">
    <property type="entry name" value="CHAP"/>
    <property type="match status" value="1"/>
</dbReference>
<dbReference type="InterPro" id="IPR018392">
    <property type="entry name" value="LysM"/>
</dbReference>
<dbReference type="CDD" id="cd00118">
    <property type="entry name" value="LysM"/>
    <property type="match status" value="1"/>
</dbReference>
<evidence type="ECO:0000259" key="5">
    <source>
        <dbReference type="PROSITE" id="PS51782"/>
    </source>
</evidence>
<dbReference type="SUPFAM" id="SSF54106">
    <property type="entry name" value="LysM domain"/>
    <property type="match status" value="1"/>
</dbReference>
<protein>
    <submittedName>
        <fullName evidence="6">LysM peptidoglycan-binding domain-containing protein</fullName>
    </submittedName>
</protein>
<gene>
    <name evidence="6" type="ORF">RM572_22040</name>
</gene>
<name>A0ABU2NWS9_9ACTN</name>
<dbReference type="Pfam" id="PF01476">
    <property type="entry name" value="LysM"/>
    <property type="match status" value="1"/>
</dbReference>
<accession>A0ABU2NWS9</accession>
<dbReference type="EMBL" id="JAVREQ010000022">
    <property type="protein sequence ID" value="MDT0381444.1"/>
    <property type="molecule type" value="Genomic_DNA"/>
</dbReference>
<reference evidence="7" key="1">
    <citation type="submission" date="2023-07" db="EMBL/GenBank/DDBJ databases">
        <title>30 novel species of actinomycetes from the DSMZ collection.</title>
        <authorList>
            <person name="Nouioui I."/>
        </authorList>
    </citation>
    <scope>NUCLEOTIDE SEQUENCE [LARGE SCALE GENOMIC DNA]</scope>
    <source>
        <strain evidence="7">DSM 42041</strain>
    </source>
</reference>
<keyword evidence="1" id="KW-0732">Signal</keyword>
<evidence type="ECO:0000313" key="7">
    <source>
        <dbReference type="Proteomes" id="UP001183414"/>
    </source>
</evidence>
<evidence type="ECO:0000313" key="6">
    <source>
        <dbReference type="EMBL" id="MDT0381444.1"/>
    </source>
</evidence>
<dbReference type="SMART" id="SM00257">
    <property type="entry name" value="LysM"/>
    <property type="match status" value="1"/>
</dbReference>
<evidence type="ECO:0000256" key="4">
    <source>
        <dbReference type="SAM" id="MobiDB-lite"/>
    </source>
</evidence>
<feature type="region of interest" description="Disordered" evidence="4">
    <location>
        <begin position="282"/>
        <end position="310"/>
    </location>
</feature>
<keyword evidence="2" id="KW-0378">Hydrolase</keyword>
<feature type="region of interest" description="Disordered" evidence="4">
    <location>
        <begin position="143"/>
        <end position="162"/>
    </location>
</feature>
<dbReference type="InterPro" id="IPR007921">
    <property type="entry name" value="CHAP_dom"/>
</dbReference>
<feature type="domain" description="LysM" evidence="5">
    <location>
        <begin position="163"/>
        <end position="207"/>
    </location>
</feature>
<dbReference type="InterPro" id="IPR038765">
    <property type="entry name" value="Papain-like_cys_pep_sf"/>
</dbReference>
<comment type="caution">
    <text evidence="6">The sequence shown here is derived from an EMBL/GenBank/DDBJ whole genome shotgun (WGS) entry which is preliminary data.</text>
</comment>
<organism evidence="6 7">
    <name type="scientific">Streptomyces hazeniae</name>
    <dbReference type="NCBI Taxonomy" id="3075538"/>
    <lineage>
        <taxon>Bacteria</taxon>
        <taxon>Bacillati</taxon>
        <taxon>Actinomycetota</taxon>
        <taxon>Actinomycetes</taxon>
        <taxon>Kitasatosporales</taxon>
        <taxon>Streptomycetaceae</taxon>
        <taxon>Streptomyces</taxon>
    </lineage>
</organism>
<dbReference type="Proteomes" id="UP001183414">
    <property type="component" value="Unassembled WGS sequence"/>
</dbReference>
<evidence type="ECO:0000256" key="1">
    <source>
        <dbReference type="ARBA" id="ARBA00022729"/>
    </source>
</evidence>
<dbReference type="Gene3D" id="3.10.350.10">
    <property type="entry name" value="LysM domain"/>
    <property type="match status" value="1"/>
</dbReference>
<keyword evidence="3" id="KW-0961">Cell wall biogenesis/degradation</keyword>
<sequence length="310" mass="33357">MSGVEAMIRKAEGSLGMREPNAIQRWYEQRNGPAFRGNWPWCNAAVTYWAVQSGNHAEVCFGTDYAYTVWHAQRFKEAGQWHSGARGIRRGDIVFIDWAGSDSIGHIDHVGIVTGVSGSRVYTIEGNTANVCARRVRSEREIAGYGRPKYSPGPEKESGDGAATYTVKPGDTLSEIADRYDTTVAKVASLNGIKDPDVIRAGQRVKLPGVAKPAVSLSRLRKAAKSDPPKQGTPVSYGPAKVVEAALVAEGLLSSRFADGHFGTATLSAYSLWQQRLGYRGTAPGGDADGMPGRSSLTDLGRRHGFTVTT</sequence>
<evidence type="ECO:0000256" key="3">
    <source>
        <dbReference type="ARBA" id="ARBA00023316"/>
    </source>
</evidence>
<dbReference type="InterPro" id="IPR036779">
    <property type="entry name" value="LysM_dom_sf"/>
</dbReference>